<name>A0A6I1ERR7_9BURK</name>
<comment type="caution">
    <text evidence="2">The sequence shown here is derived from an EMBL/GenBank/DDBJ whole genome shotgun (WGS) entry which is preliminary data.</text>
</comment>
<evidence type="ECO:0008006" key="4">
    <source>
        <dbReference type="Google" id="ProtNLM"/>
    </source>
</evidence>
<dbReference type="OrthoDB" id="9792397at2"/>
<dbReference type="EMBL" id="WEHX01000018">
    <property type="protein sequence ID" value="KAB7661459.1"/>
    <property type="molecule type" value="Genomic_DNA"/>
</dbReference>
<organism evidence="2 3">
    <name type="scientific">Sutterella seckii</name>
    <dbReference type="NCBI Taxonomy" id="1944635"/>
    <lineage>
        <taxon>Bacteria</taxon>
        <taxon>Pseudomonadati</taxon>
        <taxon>Pseudomonadota</taxon>
        <taxon>Betaproteobacteria</taxon>
        <taxon>Burkholderiales</taxon>
        <taxon>Sutterellaceae</taxon>
        <taxon>Sutterella</taxon>
    </lineage>
</organism>
<evidence type="ECO:0000256" key="1">
    <source>
        <dbReference type="SAM" id="MobiDB-lite"/>
    </source>
</evidence>
<reference evidence="2 3" key="1">
    <citation type="submission" date="2019-10" db="EMBL/GenBank/DDBJ databases">
        <title>Genome diversity of Sutterella seckii.</title>
        <authorList>
            <person name="Chaplin A.V."/>
            <person name="Sokolova S.R."/>
            <person name="Mosin K.A."/>
            <person name="Ivanova E.L."/>
            <person name="Kochetkova T.O."/>
            <person name="Goltsov A.Y."/>
            <person name="Trofimov D.Y."/>
            <person name="Efimov B.A."/>
        </authorList>
    </citation>
    <scope>NUCLEOTIDE SEQUENCE [LARGE SCALE GENOMIC DNA]</scope>
    <source>
        <strain evidence="2 3">ASD393</strain>
    </source>
</reference>
<evidence type="ECO:0000313" key="2">
    <source>
        <dbReference type="EMBL" id="KAB7661459.1"/>
    </source>
</evidence>
<sequence>MAEDTQAGTDELDAQMDPKSLVREEIISDRRVGSLRVLTPILVDGTRDESRDIVFLGEAQIMTQVGPIPINFEIPAKTLAEAVAGYGAAAQKGLQDTVERLREMRREAANQIVTPGMPGFQAPPAAGSSGLVMP</sequence>
<dbReference type="RefSeq" id="WP_152158003.1">
    <property type="nucleotide sequence ID" value="NZ_WEHX01000018.1"/>
</dbReference>
<proteinExistence type="predicted"/>
<gene>
    <name evidence="2" type="ORF">GBM95_04565</name>
</gene>
<evidence type="ECO:0000313" key="3">
    <source>
        <dbReference type="Proteomes" id="UP000430564"/>
    </source>
</evidence>
<dbReference type="AlphaFoldDB" id="A0A6I1ERR7"/>
<dbReference type="Proteomes" id="UP000430564">
    <property type="component" value="Unassembled WGS sequence"/>
</dbReference>
<protein>
    <recommendedName>
        <fullName evidence="4">Cytoplasmic protein</fullName>
    </recommendedName>
</protein>
<accession>A0A6I1ERR7</accession>
<feature type="region of interest" description="Disordered" evidence="1">
    <location>
        <begin position="114"/>
        <end position="134"/>
    </location>
</feature>